<dbReference type="AlphaFoldDB" id="A0A7W7CSS6"/>
<protein>
    <recommendedName>
        <fullName evidence="3">SRPBCC family protein</fullName>
    </recommendedName>
</protein>
<dbReference type="SUPFAM" id="SSF55961">
    <property type="entry name" value="Bet v1-like"/>
    <property type="match status" value="1"/>
</dbReference>
<dbReference type="Proteomes" id="UP000542742">
    <property type="component" value="Unassembled WGS sequence"/>
</dbReference>
<dbReference type="EMBL" id="JACHMF010000001">
    <property type="protein sequence ID" value="MBB4692286.1"/>
    <property type="molecule type" value="Genomic_DNA"/>
</dbReference>
<proteinExistence type="predicted"/>
<evidence type="ECO:0000313" key="1">
    <source>
        <dbReference type="EMBL" id="MBB4692286.1"/>
    </source>
</evidence>
<dbReference type="Gene3D" id="3.30.530.20">
    <property type="match status" value="1"/>
</dbReference>
<dbReference type="RefSeq" id="WP_260416502.1">
    <property type="nucleotide sequence ID" value="NZ_BOMC01000079.1"/>
</dbReference>
<evidence type="ECO:0008006" key="3">
    <source>
        <dbReference type="Google" id="ProtNLM"/>
    </source>
</evidence>
<evidence type="ECO:0000313" key="2">
    <source>
        <dbReference type="Proteomes" id="UP000542742"/>
    </source>
</evidence>
<dbReference type="InterPro" id="IPR023393">
    <property type="entry name" value="START-like_dom_sf"/>
</dbReference>
<gene>
    <name evidence="1" type="ORF">BKA14_002434</name>
</gene>
<sequence>MATVRVEAVIEAAAAQVWEAVADVGSVHRRLAASSGTSRVPAVS</sequence>
<name>A0A7W7CSS6_9ACTN</name>
<comment type="caution">
    <text evidence="1">The sequence shown here is derived from an EMBL/GenBank/DDBJ whole genome shotgun (WGS) entry which is preliminary data.</text>
</comment>
<keyword evidence="2" id="KW-1185">Reference proteome</keyword>
<organism evidence="1 2">
    <name type="scientific">Paractinoplanes abujensis</name>
    <dbReference type="NCBI Taxonomy" id="882441"/>
    <lineage>
        <taxon>Bacteria</taxon>
        <taxon>Bacillati</taxon>
        <taxon>Actinomycetota</taxon>
        <taxon>Actinomycetes</taxon>
        <taxon>Micromonosporales</taxon>
        <taxon>Micromonosporaceae</taxon>
        <taxon>Paractinoplanes</taxon>
    </lineage>
</organism>
<reference evidence="1 2" key="1">
    <citation type="submission" date="2020-08" db="EMBL/GenBank/DDBJ databases">
        <title>Sequencing the genomes of 1000 actinobacteria strains.</title>
        <authorList>
            <person name="Klenk H.-P."/>
        </authorList>
    </citation>
    <scope>NUCLEOTIDE SEQUENCE [LARGE SCALE GENOMIC DNA]</scope>
    <source>
        <strain evidence="1 2">DSM 45518</strain>
    </source>
</reference>
<accession>A0A7W7CSS6</accession>